<keyword evidence="1" id="KW-0812">Transmembrane</keyword>
<evidence type="ECO:0000256" key="1">
    <source>
        <dbReference type="SAM" id="Phobius"/>
    </source>
</evidence>
<feature type="transmembrane region" description="Helical" evidence="1">
    <location>
        <begin position="28"/>
        <end position="49"/>
    </location>
</feature>
<dbReference type="PANTHER" id="PTHR35333">
    <property type="entry name" value="BETA-LACTAMASE"/>
    <property type="match status" value="1"/>
</dbReference>
<dbReference type="InterPro" id="IPR000871">
    <property type="entry name" value="Beta-lactam_class-A"/>
</dbReference>
<dbReference type="Gene3D" id="3.40.710.10">
    <property type="entry name" value="DD-peptidase/beta-lactamase superfamily"/>
    <property type="match status" value="1"/>
</dbReference>
<keyword evidence="3" id="KW-0378">Hydrolase</keyword>
<evidence type="ECO:0000313" key="3">
    <source>
        <dbReference type="EMBL" id="HGG01537.1"/>
    </source>
</evidence>
<gene>
    <name evidence="3" type="ORF">ENR15_13035</name>
</gene>
<dbReference type="AlphaFoldDB" id="A0A7C3VKG9"/>
<comment type="caution">
    <text evidence="3">The sequence shown here is derived from an EMBL/GenBank/DDBJ whole genome shotgun (WGS) entry which is preliminary data.</text>
</comment>
<dbReference type="Pfam" id="PF13354">
    <property type="entry name" value="Beta-lactamase2"/>
    <property type="match status" value="1"/>
</dbReference>
<evidence type="ECO:0000259" key="2">
    <source>
        <dbReference type="Pfam" id="PF13354"/>
    </source>
</evidence>
<keyword evidence="1" id="KW-0472">Membrane</keyword>
<name>A0A7C3VKG9_9CYAN</name>
<organism evidence="3">
    <name type="scientific">Planktothricoides sp. SpSt-374</name>
    <dbReference type="NCBI Taxonomy" id="2282167"/>
    <lineage>
        <taxon>Bacteria</taxon>
        <taxon>Bacillati</taxon>
        <taxon>Cyanobacteriota</taxon>
        <taxon>Cyanophyceae</taxon>
        <taxon>Oscillatoriophycideae</taxon>
        <taxon>Oscillatoriales</taxon>
        <taxon>Oscillatoriaceae</taxon>
        <taxon>Planktothricoides</taxon>
    </lineage>
</organism>
<proteinExistence type="predicted"/>
<dbReference type="GO" id="GO:0030655">
    <property type="term" value="P:beta-lactam antibiotic catabolic process"/>
    <property type="evidence" value="ECO:0007669"/>
    <property type="project" value="InterPro"/>
</dbReference>
<dbReference type="GO" id="GO:0008800">
    <property type="term" value="F:beta-lactamase activity"/>
    <property type="evidence" value="ECO:0007669"/>
    <property type="project" value="InterPro"/>
</dbReference>
<dbReference type="InterPro" id="IPR045155">
    <property type="entry name" value="Beta-lactam_cat"/>
</dbReference>
<feature type="domain" description="Beta-lactamase class A catalytic" evidence="2">
    <location>
        <begin position="126"/>
        <end position="315"/>
    </location>
</feature>
<sequence>MFDRNRKKALSDALFGFMKFPLNRHKPFGQIQLLLFLAVFGMIFTPLAFVKLRKTAAFVGADPSQSSAFQPAQVLNGGDDYAAEVEKSGFLRQIAKDSGLSEAAKISVCNLKRECRHLQGDRLPESVASLTKVPIAVVLMHKVTTENISLDTPIYLDPANYTEDASDLAVGEQYPLWKILAEMLVHSSNIAPNQLIDYLGWDYINEVLAQRGYRFTRVESKFAGEYIFPADIGFGANTSTADELTEMMVQIYNREHPGDDILISLLKHQHDREMGFAGLVNSSAHWLGEKTGQTSLVLGTTVAMEIAGAKYIVTIIDDGEYSELAIRDAIQAIANYIIKNGDF</sequence>
<dbReference type="SUPFAM" id="SSF56601">
    <property type="entry name" value="beta-lactamase/transpeptidase-like"/>
    <property type="match status" value="1"/>
</dbReference>
<dbReference type="EMBL" id="DSPX01000129">
    <property type="protein sequence ID" value="HGG01537.1"/>
    <property type="molecule type" value="Genomic_DNA"/>
</dbReference>
<reference evidence="3" key="1">
    <citation type="journal article" date="2020" name="mSystems">
        <title>Genome- and Community-Level Interaction Insights into Carbon Utilization and Element Cycling Functions of Hydrothermarchaeota in Hydrothermal Sediment.</title>
        <authorList>
            <person name="Zhou Z."/>
            <person name="Liu Y."/>
            <person name="Xu W."/>
            <person name="Pan J."/>
            <person name="Luo Z.H."/>
            <person name="Li M."/>
        </authorList>
    </citation>
    <scope>NUCLEOTIDE SEQUENCE [LARGE SCALE GENOMIC DNA]</scope>
    <source>
        <strain evidence="3">SpSt-374</strain>
    </source>
</reference>
<dbReference type="InterPro" id="IPR012338">
    <property type="entry name" value="Beta-lactam/transpept-like"/>
</dbReference>
<dbReference type="PANTHER" id="PTHR35333:SF5">
    <property type="entry name" value="CONSERVED LIPOPROTEIN LPQF-RELATED"/>
    <property type="match status" value="1"/>
</dbReference>
<keyword evidence="1" id="KW-1133">Transmembrane helix</keyword>
<dbReference type="GO" id="GO:0046677">
    <property type="term" value="P:response to antibiotic"/>
    <property type="evidence" value="ECO:0007669"/>
    <property type="project" value="InterPro"/>
</dbReference>
<accession>A0A7C3VKG9</accession>
<protein>
    <submittedName>
        <fullName evidence="3">Serine hydrolase</fullName>
    </submittedName>
</protein>